<name>A0A9N9IYN4_9GLOM</name>
<keyword evidence="4" id="KW-1185">Reference proteome</keyword>
<reference evidence="3" key="1">
    <citation type="submission" date="2021-06" db="EMBL/GenBank/DDBJ databases">
        <authorList>
            <person name="Kallberg Y."/>
            <person name="Tangrot J."/>
            <person name="Rosling A."/>
        </authorList>
    </citation>
    <scope>NUCLEOTIDE SEQUENCE</scope>
    <source>
        <strain evidence="3">MA453B</strain>
    </source>
</reference>
<protein>
    <submittedName>
        <fullName evidence="3">12584_t:CDS:1</fullName>
    </submittedName>
</protein>
<evidence type="ECO:0000256" key="1">
    <source>
        <dbReference type="SAM" id="Coils"/>
    </source>
</evidence>
<evidence type="ECO:0000256" key="2">
    <source>
        <dbReference type="SAM" id="MobiDB-lite"/>
    </source>
</evidence>
<proteinExistence type="predicted"/>
<feature type="region of interest" description="Disordered" evidence="2">
    <location>
        <begin position="1"/>
        <end position="29"/>
    </location>
</feature>
<evidence type="ECO:0000313" key="4">
    <source>
        <dbReference type="Proteomes" id="UP000789405"/>
    </source>
</evidence>
<gene>
    <name evidence="3" type="ORF">DERYTH_LOCUS17353</name>
</gene>
<keyword evidence="1" id="KW-0175">Coiled coil</keyword>
<feature type="coiled-coil region" evidence="1">
    <location>
        <begin position="29"/>
        <end position="56"/>
    </location>
</feature>
<dbReference type="Proteomes" id="UP000789405">
    <property type="component" value="Unassembled WGS sequence"/>
</dbReference>
<organism evidence="3 4">
    <name type="scientific">Dentiscutata erythropus</name>
    <dbReference type="NCBI Taxonomy" id="1348616"/>
    <lineage>
        <taxon>Eukaryota</taxon>
        <taxon>Fungi</taxon>
        <taxon>Fungi incertae sedis</taxon>
        <taxon>Mucoromycota</taxon>
        <taxon>Glomeromycotina</taxon>
        <taxon>Glomeromycetes</taxon>
        <taxon>Diversisporales</taxon>
        <taxon>Gigasporaceae</taxon>
        <taxon>Dentiscutata</taxon>
    </lineage>
</organism>
<dbReference type="OrthoDB" id="2448676at2759"/>
<dbReference type="AlphaFoldDB" id="A0A9N9IYN4"/>
<sequence>DNTASYKTNSDNTPEQIENVSDNISNSDSEQILAESNFLETEISKLEQDNSAKNDNPSCNQVQSIISSEINIMTEHQPCDPESHPHVTETKNDSIQKDSRIEIQKFVQELCLEPVSEELIEVIKNKELDISDHNENDKHI</sequence>
<accession>A0A9N9IYN4</accession>
<evidence type="ECO:0000313" key="3">
    <source>
        <dbReference type="EMBL" id="CAG8756197.1"/>
    </source>
</evidence>
<comment type="caution">
    <text evidence="3">The sequence shown here is derived from an EMBL/GenBank/DDBJ whole genome shotgun (WGS) entry which is preliminary data.</text>
</comment>
<feature type="non-terminal residue" evidence="3">
    <location>
        <position position="140"/>
    </location>
</feature>
<dbReference type="EMBL" id="CAJVPY010016266">
    <property type="protein sequence ID" value="CAG8756197.1"/>
    <property type="molecule type" value="Genomic_DNA"/>
</dbReference>